<proteinExistence type="predicted"/>
<comment type="caution">
    <text evidence="1">The sequence shown here is derived from an EMBL/GenBank/DDBJ whole genome shotgun (WGS) entry which is preliminary data.</text>
</comment>
<gene>
    <name evidence="1" type="ORF">ElyMa_001263100</name>
</gene>
<dbReference type="AlphaFoldDB" id="A0AAV4IH89"/>
<sequence length="337" mass="38174">PTNYFEPPINARYCAEVLWRTGENPRQCRAKPSRGGTKCWRHDEGRRIDATATRQRKQVMVENQTAKLSKEIDVITKEGNLRERLGKISGVCSSVEEEAGATKRRATDFYEAVAGTKKFINVDALGEGKITDLSPFQIYDELEGVLGRDPHISSTKRGLVIEVRDEDTEKKLLSLKTMAGVPVRASPDRFLNTSKGVVSHKDLWKCKEEKFLKKCPGVTFAKHIKKRRGEEMIPTYDRGHYKNHQLEVFYFQDPTATLTSQSSRDIGMRSWATANYFEPPINPRFCGTPGKIQDNAGGMMKTDGPMRQPPGTKEYRLPLRIDETTSNADKTMNDRNN</sequence>
<dbReference type="Proteomes" id="UP000762676">
    <property type="component" value="Unassembled WGS sequence"/>
</dbReference>
<evidence type="ECO:0000313" key="2">
    <source>
        <dbReference type="Proteomes" id="UP000762676"/>
    </source>
</evidence>
<reference evidence="1 2" key="1">
    <citation type="journal article" date="2021" name="Elife">
        <title>Chloroplast acquisition without the gene transfer in kleptoplastic sea slugs, Plakobranchus ocellatus.</title>
        <authorList>
            <person name="Maeda T."/>
            <person name="Takahashi S."/>
            <person name="Yoshida T."/>
            <person name="Shimamura S."/>
            <person name="Takaki Y."/>
            <person name="Nagai Y."/>
            <person name="Toyoda A."/>
            <person name="Suzuki Y."/>
            <person name="Arimoto A."/>
            <person name="Ishii H."/>
            <person name="Satoh N."/>
            <person name="Nishiyama T."/>
            <person name="Hasebe M."/>
            <person name="Maruyama T."/>
            <person name="Minagawa J."/>
            <person name="Obokata J."/>
            <person name="Shigenobu S."/>
        </authorList>
    </citation>
    <scope>NUCLEOTIDE SEQUENCE [LARGE SCALE GENOMIC DNA]</scope>
</reference>
<dbReference type="EMBL" id="BMAT01002494">
    <property type="protein sequence ID" value="GFS07992.1"/>
    <property type="molecule type" value="Genomic_DNA"/>
</dbReference>
<organism evidence="1 2">
    <name type="scientific">Elysia marginata</name>
    <dbReference type="NCBI Taxonomy" id="1093978"/>
    <lineage>
        <taxon>Eukaryota</taxon>
        <taxon>Metazoa</taxon>
        <taxon>Spiralia</taxon>
        <taxon>Lophotrochozoa</taxon>
        <taxon>Mollusca</taxon>
        <taxon>Gastropoda</taxon>
        <taxon>Heterobranchia</taxon>
        <taxon>Euthyneura</taxon>
        <taxon>Panpulmonata</taxon>
        <taxon>Sacoglossa</taxon>
        <taxon>Placobranchoidea</taxon>
        <taxon>Plakobranchidae</taxon>
        <taxon>Elysia</taxon>
    </lineage>
</organism>
<evidence type="ECO:0000313" key="1">
    <source>
        <dbReference type="EMBL" id="GFS07992.1"/>
    </source>
</evidence>
<feature type="non-terminal residue" evidence="1">
    <location>
        <position position="1"/>
    </location>
</feature>
<protein>
    <submittedName>
        <fullName evidence="1">Gag-like protein</fullName>
    </submittedName>
</protein>
<keyword evidence="2" id="KW-1185">Reference proteome</keyword>
<name>A0AAV4IH89_9GAST</name>
<accession>A0AAV4IH89</accession>